<organism evidence="1">
    <name type="scientific">Rhizophora mucronata</name>
    <name type="common">Asiatic mangrove</name>
    <dbReference type="NCBI Taxonomy" id="61149"/>
    <lineage>
        <taxon>Eukaryota</taxon>
        <taxon>Viridiplantae</taxon>
        <taxon>Streptophyta</taxon>
        <taxon>Embryophyta</taxon>
        <taxon>Tracheophyta</taxon>
        <taxon>Spermatophyta</taxon>
        <taxon>Magnoliopsida</taxon>
        <taxon>eudicotyledons</taxon>
        <taxon>Gunneridae</taxon>
        <taxon>Pentapetalae</taxon>
        <taxon>rosids</taxon>
        <taxon>fabids</taxon>
        <taxon>Malpighiales</taxon>
        <taxon>Rhizophoraceae</taxon>
        <taxon>Rhizophora</taxon>
    </lineage>
</organism>
<dbReference type="AlphaFoldDB" id="A0A2P2Q017"/>
<reference evidence="1" key="1">
    <citation type="submission" date="2018-02" db="EMBL/GenBank/DDBJ databases">
        <title>Rhizophora mucronata_Transcriptome.</title>
        <authorList>
            <person name="Meera S.P."/>
            <person name="Sreeshan A."/>
            <person name="Augustine A."/>
        </authorList>
    </citation>
    <scope>NUCLEOTIDE SEQUENCE</scope>
    <source>
        <tissue evidence="1">Leaf</tissue>
    </source>
</reference>
<evidence type="ECO:0000313" key="1">
    <source>
        <dbReference type="EMBL" id="MBX60311.1"/>
    </source>
</evidence>
<name>A0A2P2Q017_RHIMU</name>
<accession>A0A2P2Q017</accession>
<dbReference type="EMBL" id="GGEC01079827">
    <property type="protein sequence ID" value="MBX60311.1"/>
    <property type="molecule type" value="Transcribed_RNA"/>
</dbReference>
<sequence length="40" mass="4590">MLYTFSHGIRIAPFLTAIRDDDIYAWTKSKFSIPSVLLDS</sequence>
<protein>
    <submittedName>
        <fullName evidence="1">Uncharacterized protein</fullName>
    </submittedName>
</protein>
<proteinExistence type="predicted"/>